<evidence type="ECO:0000256" key="5">
    <source>
        <dbReference type="NCBIfam" id="TIGR00168"/>
    </source>
</evidence>
<feature type="domain" description="Translation initiation factor 3 N-terminal" evidence="8">
    <location>
        <begin position="33"/>
        <end position="102"/>
    </location>
</feature>
<dbReference type="FunFam" id="3.30.110.10:FF:000001">
    <property type="entry name" value="Translation initiation factor IF-3"/>
    <property type="match status" value="1"/>
</dbReference>
<keyword evidence="4" id="KW-0963">Cytoplasm</keyword>
<dbReference type="PROSITE" id="PS00938">
    <property type="entry name" value="IF3"/>
    <property type="match status" value="1"/>
</dbReference>
<dbReference type="InterPro" id="IPR036788">
    <property type="entry name" value="T_IF-3_C_sf"/>
</dbReference>
<reference evidence="9 10" key="1">
    <citation type="submission" date="2011-08" db="EMBL/GenBank/DDBJ databases">
        <authorList>
            <person name="Weinstock G."/>
            <person name="Sodergren E."/>
            <person name="Clifton S."/>
            <person name="Fulton L."/>
            <person name="Fulton B."/>
            <person name="Courtney L."/>
            <person name="Fronick C."/>
            <person name="Harrison M."/>
            <person name="Strong C."/>
            <person name="Farmer C."/>
            <person name="Delahaunty K."/>
            <person name="Markovic C."/>
            <person name="Hall O."/>
            <person name="Minx P."/>
            <person name="Tomlinson C."/>
            <person name="Mitreva M."/>
            <person name="Hou S."/>
            <person name="Chen J."/>
            <person name="Wollam A."/>
            <person name="Pepin K.H."/>
            <person name="Johnson M."/>
            <person name="Bhonagiri V."/>
            <person name="Zhang X."/>
            <person name="Suruliraj S."/>
            <person name="Warren W."/>
            <person name="Chinwalla A."/>
            <person name="Mardis E.R."/>
            <person name="Wilson R.K."/>
        </authorList>
    </citation>
    <scope>NUCLEOTIDE SEQUENCE [LARGE SCALE GENOMIC DNA]</scope>
    <source>
        <strain evidence="9 10">ATCC 29863</strain>
    </source>
</reference>
<evidence type="ECO:0000256" key="4">
    <source>
        <dbReference type="HAMAP-Rule" id="MF_00080"/>
    </source>
</evidence>
<protein>
    <recommendedName>
        <fullName evidence="4 5">Translation initiation factor IF-3</fullName>
    </recommendedName>
</protein>
<dbReference type="GO" id="GO:0043022">
    <property type="term" value="F:ribosome binding"/>
    <property type="evidence" value="ECO:0007669"/>
    <property type="project" value="UniProtKB-ARBA"/>
</dbReference>
<comment type="subunit">
    <text evidence="4 6">Monomer.</text>
</comment>
<dbReference type="SUPFAM" id="SSF54364">
    <property type="entry name" value="Translation initiation factor IF3, N-terminal domain"/>
    <property type="match status" value="1"/>
</dbReference>
<dbReference type="GO" id="GO:0032790">
    <property type="term" value="P:ribosome disassembly"/>
    <property type="evidence" value="ECO:0007669"/>
    <property type="project" value="TreeGrafter"/>
</dbReference>
<dbReference type="Proteomes" id="UP000004459">
    <property type="component" value="Unassembled WGS sequence"/>
</dbReference>
<gene>
    <name evidence="4" type="primary">infC</name>
    <name evidence="9" type="ORF">HMPREF0372_00749</name>
</gene>
<name>G9YMM7_FLAPL</name>
<dbReference type="Pfam" id="PF05198">
    <property type="entry name" value="IF3_N"/>
    <property type="match status" value="1"/>
</dbReference>
<dbReference type="InterPro" id="IPR019814">
    <property type="entry name" value="Translation_initiation_fac_3_N"/>
</dbReference>
<dbReference type="Gene3D" id="3.30.110.10">
    <property type="entry name" value="Translation initiation factor 3 (IF-3), C-terminal domain"/>
    <property type="match status" value="1"/>
</dbReference>
<comment type="caution">
    <text evidence="9">The sequence shown here is derived from an EMBL/GenBank/DDBJ whole genome shotgun (WGS) entry which is preliminary data.</text>
</comment>
<evidence type="ECO:0000256" key="6">
    <source>
        <dbReference type="RuleBase" id="RU000646"/>
    </source>
</evidence>
<sequence length="202" mass="23025">MFRLDAGTGLVAVFLYVSENWRCFRISKQGHQINEEIRDKEVRLVSDTGEQLGIMSAREALERAMDANLDLVKISPTANPPVCKLMDYGKYKFEQTKREKEARKNQHVVEIKEVRMSPSIDVNDFNVKLRNAQKFLAEGNRVKVTVRFRGREMAHTDIGKGLLLKFAEQCGEVATLDKDPKLDGRHMSIFLSPKVAKEAKKS</sequence>
<feature type="domain" description="Translation initiation factor 3 C-terminal" evidence="7">
    <location>
        <begin position="109"/>
        <end position="194"/>
    </location>
</feature>
<proteinExistence type="inferred from homology"/>
<dbReference type="FunFam" id="3.10.20.80:FF:000001">
    <property type="entry name" value="Translation initiation factor IF-3"/>
    <property type="match status" value="1"/>
</dbReference>
<comment type="subcellular location">
    <subcellularLocation>
        <location evidence="4 6">Cytoplasm</location>
    </subcellularLocation>
</comment>
<dbReference type="AlphaFoldDB" id="G9YMM7"/>
<dbReference type="PANTHER" id="PTHR10938:SF0">
    <property type="entry name" value="TRANSLATION INITIATION FACTOR IF-3, MITOCHONDRIAL"/>
    <property type="match status" value="1"/>
</dbReference>
<evidence type="ECO:0000259" key="8">
    <source>
        <dbReference type="Pfam" id="PF05198"/>
    </source>
</evidence>
<dbReference type="PANTHER" id="PTHR10938">
    <property type="entry name" value="TRANSLATION INITIATION FACTOR IF-3"/>
    <property type="match status" value="1"/>
</dbReference>
<dbReference type="InterPro" id="IPR019815">
    <property type="entry name" value="Translation_initiation_fac_3_C"/>
</dbReference>
<organism evidence="9 10">
    <name type="scientific">Flavonifractor plautii ATCC 29863</name>
    <dbReference type="NCBI Taxonomy" id="411475"/>
    <lineage>
        <taxon>Bacteria</taxon>
        <taxon>Bacillati</taxon>
        <taxon>Bacillota</taxon>
        <taxon>Clostridia</taxon>
        <taxon>Eubacteriales</taxon>
        <taxon>Oscillospiraceae</taxon>
        <taxon>Flavonifractor</taxon>
    </lineage>
</organism>
<dbReference type="SUPFAM" id="SSF55200">
    <property type="entry name" value="Translation initiation factor IF3, C-terminal domain"/>
    <property type="match status" value="1"/>
</dbReference>
<comment type="function">
    <text evidence="4 6">IF-3 binds to the 30S ribosomal subunit and shifts the equilibrium between 70S ribosomes and their 50S and 30S subunits in favor of the free subunits, thus enhancing the availability of 30S subunits on which protein synthesis initiation begins.</text>
</comment>
<accession>G9YMM7</accession>
<evidence type="ECO:0000313" key="10">
    <source>
        <dbReference type="Proteomes" id="UP000004459"/>
    </source>
</evidence>
<dbReference type="EMBL" id="AGCK01000052">
    <property type="protein sequence ID" value="EHM53955.1"/>
    <property type="molecule type" value="Genomic_DNA"/>
</dbReference>
<dbReference type="Pfam" id="PF00707">
    <property type="entry name" value="IF3_C"/>
    <property type="match status" value="1"/>
</dbReference>
<evidence type="ECO:0000256" key="2">
    <source>
        <dbReference type="ARBA" id="ARBA00022540"/>
    </source>
</evidence>
<comment type="similarity">
    <text evidence="1 4 6">Belongs to the IF-3 family.</text>
</comment>
<dbReference type="HAMAP" id="MF_00080">
    <property type="entry name" value="IF_3"/>
    <property type="match status" value="1"/>
</dbReference>
<evidence type="ECO:0000256" key="3">
    <source>
        <dbReference type="ARBA" id="ARBA00022917"/>
    </source>
</evidence>
<dbReference type="HOGENOM" id="CLU_054919_3_2_9"/>
<dbReference type="NCBIfam" id="TIGR00168">
    <property type="entry name" value="infC"/>
    <property type="match status" value="1"/>
</dbReference>
<evidence type="ECO:0000259" key="7">
    <source>
        <dbReference type="Pfam" id="PF00707"/>
    </source>
</evidence>
<dbReference type="Gene3D" id="3.10.20.80">
    <property type="entry name" value="Translation initiation factor 3 (IF-3), N-terminal domain"/>
    <property type="match status" value="1"/>
</dbReference>
<keyword evidence="3 4" id="KW-0648">Protein biosynthesis</keyword>
<dbReference type="STRING" id="292800.A4U99_11420"/>
<dbReference type="GO" id="GO:0005829">
    <property type="term" value="C:cytosol"/>
    <property type="evidence" value="ECO:0007669"/>
    <property type="project" value="TreeGrafter"/>
</dbReference>
<keyword evidence="2 4" id="KW-0396">Initiation factor</keyword>
<evidence type="ECO:0000256" key="1">
    <source>
        <dbReference type="ARBA" id="ARBA00005439"/>
    </source>
</evidence>
<dbReference type="InterPro" id="IPR019813">
    <property type="entry name" value="Translation_initiation_fac3_CS"/>
</dbReference>
<dbReference type="InterPro" id="IPR001288">
    <property type="entry name" value="Translation_initiation_fac_3"/>
</dbReference>
<dbReference type="GO" id="GO:0003743">
    <property type="term" value="F:translation initiation factor activity"/>
    <property type="evidence" value="ECO:0007669"/>
    <property type="project" value="UniProtKB-UniRule"/>
</dbReference>
<dbReference type="InterPro" id="IPR036787">
    <property type="entry name" value="T_IF-3_N_sf"/>
</dbReference>
<evidence type="ECO:0000313" key="9">
    <source>
        <dbReference type="EMBL" id="EHM53955.1"/>
    </source>
</evidence>
<dbReference type="PATRIC" id="fig|411475.3.peg.651"/>
<dbReference type="GO" id="GO:0016020">
    <property type="term" value="C:membrane"/>
    <property type="evidence" value="ECO:0007669"/>
    <property type="project" value="TreeGrafter"/>
</dbReference>